<organism evidence="8 9">
    <name type="scientific">Cohnella lupini</name>
    <dbReference type="NCBI Taxonomy" id="1294267"/>
    <lineage>
        <taxon>Bacteria</taxon>
        <taxon>Bacillati</taxon>
        <taxon>Bacillota</taxon>
        <taxon>Bacilli</taxon>
        <taxon>Bacillales</taxon>
        <taxon>Paenibacillaceae</taxon>
        <taxon>Cohnella</taxon>
    </lineage>
</organism>
<proteinExistence type="predicted"/>
<feature type="transmembrane region" description="Helical" evidence="6">
    <location>
        <begin position="137"/>
        <end position="155"/>
    </location>
</feature>
<evidence type="ECO:0000256" key="1">
    <source>
        <dbReference type="ARBA" id="ARBA00004651"/>
    </source>
</evidence>
<keyword evidence="2" id="KW-1003">Cell membrane</keyword>
<evidence type="ECO:0000256" key="3">
    <source>
        <dbReference type="ARBA" id="ARBA00022692"/>
    </source>
</evidence>
<evidence type="ECO:0000313" key="8">
    <source>
        <dbReference type="EMBL" id="RED59268.1"/>
    </source>
</evidence>
<dbReference type="GO" id="GO:0005886">
    <property type="term" value="C:plasma membrane"/>
    <property type="evidence" value="ECO:0007669"/>
    <property type="project" value="UniProtKB-SubCell"/>
</dbReference>
<dbReference type="PANTHER" id="PTHR36115">
    <property type="entry name" value="PROLINE-RICH ANTIGEN HOMOLOG-RELATED"/>
    <property type="match status" value="1"/>
</dbReference>
<dbReference type="InterPro" id="IPR051791">
    <property type="entry name" value="Pra-immunoreactive"/>
</dbReference>
<keyword evidence="4 6" id="KW-1133">Transmembrane helix</keyword>
<evidence type="ECO:0000259" key="7">
    <source>
        <dbReference type="Pfam" id="PF06271"/>
    </source>
</evidence>
<feature type="transmembrane region" description="Helical" evidence="6">
    <location>
        <begin position="21"/>
        <end position="42"/>
    </location>
</feature>
<gene>
    <name evidence="8" type="ORF">DFP95_107107</name>
</gene>
<feature type="domain" description="RDD" evidence="7">
    <location>
        <begin position="13"/>
        <end position="172"/>
    </location>
</feature>
<evidence type="ECO:0000256" key="6">
    <source>
        <dbReference type="SAM" id="Phobius"/>
    </source>
</evidence>
<reference evidence="8 9" key="1">
    <citation type="submission" date="2018-07" db="EMBL/GenBank/DDBJ databases">
        <title>Genomic Encyclopedia of Type Strains, Phase III (KMG-III): the genomes of soil and plant-associated and newly described type strains.</title>
        <authorList>
            <person name="Whitman W."/>
        </authorList>
    </citation>
    <scope>NUCLEOTIDE SEQUENCE [LARGE SCALE GENOMIC DNA]</scope>
    <source>
        <strain evidence="8 9">CECT 8236</strain>
    </source>
</reference>
<dbReference type="Proteomes" id="UP000256869">
    <property type="component" value="Unassembled WGS sequence"/>
</dbReference>
<dbReference type="InterPro" id="IPR010432">
    <property type="entry name" value="RDD"/>
</dbReference>
<evidence type="ECO:0000313" key="9">
    <source>
        <dbReference type="Proteomes" id="UP000256869"/>
    </source>
</evidence>
<dbReference type="EMBL" id="QRDY01000007">
    <property type="protein sequence ID" value="RED59268.1"/>
    <property type="molecule type" value="Genomic_DNA"/>
</dbReference>
<sequence length="178" mass="20237">MAEKERTDGRKVSFGIRVGAFLWDYVMISGYILFLIGVSFLIRPLANPLFTTNPLLAELTGFLFLTLPIYLYFAWLEGSKSNATWGKRKMGIRVAGIHGQTIGLSTSLLRSAIKFFPWELAHFTIWHMIIPSGYSDFTFYSLLAMVYGLVLLYLISPLWSKNNQTVYDSLAGTIVRYK</sequence>
<dbReference type="RefSeq" id="WP_245987665.1">
    <property type="nucleotide sequence ID" value="NZ_QRDY01000007.1"/>
</dbReference>
<keyword evidence="5 6" id="KW-0472">Membrane</keyword>
<evidence type="ECO:0000256" key="4">
    <source>
        <dbReference type="ARBA" id="ARBA00022989"/>
    </source>
</evidence>
<keyword evidence="9" id="KW-1185">Reference proteome</keyword>
<dbReference type="Pfam" id="PF06271">
    <property type="entry name" value="RDD"/>
    <property type="match status" value="1"/>
</dbReference>
<dbReference type="AlphaFoldDB" id="A0A3D9IBX2"/>
<keyword evidence="3 6" id="KW-0812">Transmembrane</keyword>
<name>A0A3D9IBX2_9BACL</name>
<evidence type="ECO:0000256" key="2">
    <source>
        <dbReference type="ARBA" id="ARBA00022475"/>
    </source>
</evidence>
<evidence type="ECO:0000256" key="5">
    <source>
        <dbReference type="ARBA" id="ARBA00023136"/>
    </source>
</evidence>
<dbReference type="PANTHER" id="PTHR36115:SF4">
    <property type="entry name" value="MEMBRANE PROTEIN"/>
    <property type="match status" value="1"/>
</dbReference>
<accession>A0A3D9IBX2</accession>
<comment type="subcellular location">
    <subcellularLocation>
        <location evidence="1">Cell membrane</location>
        <topology evidence="1">Multi-pass membrane protein</topology>
    </subcellularLocation>
</comment>
<comment type="caution">
    <text evidence="8">The sequence shown here is derived from an EMBL/GenBank/DDBJ whole genome shotgun (WGS) entry which is preliminary data.</text>
</comment>
<feature type="transmembrane region" description="Helical" evidence="6">
    <location>
        <begin position="97"/>
        <end position="117"/>
    </location>
</feature>
<protein>
    <submittedName>
        <fullName evidence="8">RDD family protein</fullName>
    </submittedName>
</protein>
<feature type="transmembrane region" description="Helical" evidence="6">
    <location>
        <begin position="54"/>
        <end position="76"/>
    </location>
</feature>